<dbReference type="OrthoDB" id="3269723at2759"/>
<organism evidence="2 3">
    <name type="scientific">Asterophora parasitica</name>
    <dbReference type="NCBI Taxonomy" id="117018"/>
    <lineage>
        <taxon>Eukaryota</taxon>
        <taxon>Fungi</taxon>
        <taxon>Dikarya</taxon>
        <taxon>Basidiomycota</taxon>
        <taxon>Agaricomycotina</taxon>
        <taxon>Agaricomycetes</taxon>
        <taxon>Agaricomycetidae</taxon>
        <taxon>Agaricales</taxon>
        <taxon>Tricholomatineae</taxon>
        <taxon>Lyophyllaceae</taxon>
        <taxon>Asterophora</taxon>
    </lineage>
</organism>
<feature type="region of interest" description="Disordered" evidence="1">
    <location>
        <begin position="252"/>
        <end position="703"/>
    </location>
</feature>
<keyword evidence="3" id="KW-1185">Reference proteome</keyword>
<feature type="compositionally biased region" description="Polar residues" evidence="1">
    <location>
        <begin position="287"/>
        <end position="296"/>
    </location>
</feature>
<reference evidence="2" key="1">
    <citation type="submission" date="2020-07" db="EMBL/GenBank/DDBJ databases">
        <authorList>
            <person name="Nieuwenhuis M."/>
            <person name="Van De Peppel L.J.J."/>
        </authorList>
    </citation>
    <scope>NUCLEOTIDE SEQUENCE</scope>
    <source>
        <strain evidence="2">AP01</strain>
        <tissue evidence="2">Mycelium</tissue>
    </source>
</reference>
<feature type="compositionally biased region" description="Low complexity" evidence="1">
    <location>
        <begin position="264"/>
        <end position="278"/>
    </location>
</feature>
<reference evidence="2" key="2">
    <citation type="submission" date="2021-10" db="EMBL/GenBank/DDBJ databases">
        <title>Phylogenomics reveals ancestral predisposition of the termite-cultivated fungus Termitomyces towards a domesticated lifestyle.</title>
        <authorList>
            <person name="Auxier B."/>
            <person name="Grum-Grzhimaylo A."/>
            <person name="Cardenas M.E."/>
            <person name="Lodge J.D."/>
            <person name="Laessoe T."/>
            <person name="Pedersen O."/>
            <person name="Smith M.E."/>
            <person name="Kuyper T.W."/>
            <person name="Franco-Molano E.A."/>
            <person name="Baroni T.J."/>
            <person name="Aanen D.K."/>
        </authorList>
    </citation>
    <scope>NUCLEOTIDE SEQUENCE</scope>
    <source>
        <strain evidence="2">AP01</strain>
        <tissue evidence="2">Mycelium</tissue>
    </source>
</reference>
<feature type="compositionally biased region" description="Acidic residues" evidence="1">
    <location>
        <begin position="166"/>
        <end position="200"/>
    </location>
</feature>
<evidence type="ECO:0000313" key="3">
    <source>
        <dbReference type="Proteomes" id="UP000775547"/>
    </source>
</evidence>
<feature type="compositionally biased region" description="Acidic residues" evidence="1">
    <location>
        <begin position="442"/>
        <end position="453"/>
    </location>
</feature>
<feature type="compositionally biased region" description="Polar residues" evidence="1">
    <location>
        <begin position="311"/>
        <end position="322"/>
    </location>
</feature>
<feature type="compositionally biased region" description="Polar residues" evidence="1">
    <location>
        <begin position="116"/>
        <end position="128"/>
    </location>
</feature>
<name>A0A9P7GBC4_9AGAR</name>
<feature type="compositionally biased region" description="Acidic residues" evidence="1">
    <location>
        <begin position="579"/>
        <end position="628"/>
    </location>
</feature>
<feature type="compositionally biased region" description="Basic residues" evidence="1">
    <location>
        <begin position="21"/>
        <end position="33"/>
    </location>
</feature>
<feature type="compositionally biased region" description="Polar residues" evidence="1">
    <location>
        <begin position="384"/>
        <end position="394"/>
    </location>
</feature>
<evidence type="ECO:0000256" key="1">
    <source>
        <dbReference type="SAM" id="MobiDB-lite"/>
    </source>
</evidence>
<feature type="compositionally biased region" description="Acidic residues" evidence="1">
    <location>
        <begin position="643"/>
        <end position="703"/>
    </location>
</feature>
<feature type="region of interest" description="Disordered" evidence="1">
    <location>
        <begin position="68"/>
        <end position="218"/>
    </location>
</feature>
<protein>
    <submittedName>
        <fullName evidence="2">Uncharacterized protein</fullName>
    </submittedName>
</protein>
<feature type="compositionally biased region" description="Basic residues" evidence="1">
    <location>
        <begin position="557"/>
        <end position="573"/>
    </location>
</feature>
<dbReference type="EMBL" id="JABCKV010000036">
    <property type="protein sequence ID" value="KAG5645603.1"/>
    <property type="molecule type" value="Genomic_DNA"/>
</dbReference>
<feature type="compositionally biased region" description="Low complexity" evidence="1">
    <location>
        <begin position="331"/>
        <end position="377"/>
    </location>
</feature>
<gene>
    <name evidence="2" type="ORF">DXG03_005741</name>
</gene>
<accession>A0A9P7GBC4</accession>
<feature type="compositionally biased region" description="Acidic residues" evidence="1">
    <location>
        <begin position="129"/>
        <end position="154"/>
    </location>
</feature>
<evidence type="ECO:0000313" key="2">
    <source>
        <dbReference type="EMBL" id="KAG5645603.1"/>
    </source>
</evidence>
<feature type="compositionally biased region" description="Acidic residues" evidence="1">
    <location>
        <begin position="501"/>
        <end position="541"/>
    </location>
</feature>
<dbReference type="Proteomes" id="UP000775547">
    <property type="component" value="Unassembled WGS sequence"/>
</dbReference>
<dbReference type="AlphaFoldDB" id="A0A9P7GBC4"/>
<comment type="caution">
    <text evidence="2">The sequence shown here is derived from an EMBL/GenBank/DDBJ whole genome shotgun (WGS) entry which is preliminary data.</text>
</comment>
<feature type="region of interest" description="Disordered" evidence="1">
    <location>
        <begin position="1"/>
        <end position="45"/>
    </location>
</feature>
<sequence>MAYARRSPQHQDPPSLPARKYPLRRSPPRRRRNNPGELRSTPDIRQVLVPLHPNLRRLPSRLHLAQSIHPDKQDSHMARHASQAGTKRKRVVSVNAENLSHTTRARARSKRLRSDSYPSTRRASNATNSEEEEQEGEAEHDVDGEEGAPSEMDVDASTARGSASEGSDEEADEQVDSEEDADEDEEEDEFSDHADEDDSTDDHLLNSAQPKQLSRLRKHDLIRLYGLAGLSDDAGAMTKSDIINAIVSARDDFASLPPSSPPRGDGNSSDGYSSDDGNIAGDEETDTAQGAGSLSNGHMGLRRRATMGEVKTSSRPLKSRSVSMGHLLPHQSTGQRRSSGRSIAVMEGSGSTSRRRSSNLSTPTSSNAPSTSSPLATRLRSRKPSGSSAVSISTPIAKAPRGKGKGKGKQVEFTEEVVAATRPSRRARDKQREHGQAILVENESDLTELEELEASLTKPSPRRLRSKHREAEEKAGESSARPLRKTPMRTAKGKIISMKESDDDEDAEDDVEESEEDELGEEEDAEGEVGEDAAEEEEVDELVSSASGTPVLPTVYKGRRTPVRTRLRPRQRHAPPPSDGDDEGEDIEEEEEMEEEAEEGGEEEDGEGEVEEEVIDGDAEGEDDEETIAVEPRKLRNGKIVGEEDVDMDEDIGDDDEADEAEDDDEAEEEEDEAGGDETAEEIDVDAEGENEEDEAMEAEDDG</sequence>
<proteinExistence type="predicted"/>